<dbReference type="Gene3D" id="3.40.50.300">
    <property type="entry name" value="P-loop containing nucleotide triphosphate hydrolases"/>
    <property type="match status" value="1"/>
</dbReference>
<name>A0A918CYF2_9BACI</name>
<comment type="caution">
    <text evidence="13">The sequence shown here is derived from an EMBL/GenBank/DDBJ whole genome shotgun (WGS) entry which is preliminary data.</text>
</comment>
<dbReference type="Proteomes" id="UP000624041">
    <property type="component" value="Unassembled WGS sequence"/>
</dbReference>
<dbReference type="InterPro" id="IPR010914">
    <property type="entry name" value="RsgA_GTPase_dom"/>
</dbReference>
<evidence type="ECO:0000256" key="10">
    <source>
        <dbReference type="HAMAP-Rule" id="MF_01820"/>
    </source>
</evidence>
<dbReference type="CDD" id="cd04466">
    <property type="entry name" value="S1_YloQ_GTPase"/>
    <property type="match status" value="1"/>
</dbReference>
<protein>
    <recommendedName>
        <fullName evidence="10">Small ribosomal subunit biogenesis GTPase RsgA</fullName>
        <ecNumber evidence="10">3.6.1.-</ecNumber>
    </recommendedName>
</protein>
<dbReference type="Pfam" id="PF03193">
    <property type="entry name" value="RsgA_GTPase"/>
    <property type="match status" value="1"/>
</dbReference>
<sequence>MEEGRIIKALSGFYYVKTEDGSIYQCRGRGVFRNQNITPLVGDLVTFEYEDPNEGYIMQIKPRSNELVRPPIANITQAIIVTSAKAPDFNETLLDRFLVLIESRDIQPVIFITKMDLTSAAEKEKMESYRKLYENIGYRTELLSMKDGQGFNVLEHYFKDHITVIAGQSGVGKSSILNMLDDSLDLKTGEISESLGRGRHTTRHVELLEMYNGLVADTPGFSSLEFDTLEANELSYCFPEFRERLGDCKFRGCMHLKEPKCAVKAAVSTGEIAASRYGNYVRFLEEIMLRKPRY</sequence>
<dbReference type="PANTHER" id="PTHR32120:SF11">
    <property type="entry name" value="SMALL RIBOSOMAL SUBUNIT BIOGENESIS GTPASE RSGA 1, MITOCHONDRIAL-RELATED"/>
    <property type="match status" value="1"/>
</dbReference>
<feature type="domain" description="CP-type G" evidence="12">
    <location>
        <begin position="64"/>
        <end position="224"/>
    </location>
</feature>
<comment type="cofactor">
    <cofactor evidence="10">
        <name>Zn(2+)</name>
        <dbReference type="ChEBI" id="CHEBI:29105"/>
    </cofactor>
    <text evidence="10">Binds 1 zinc ion per subunit.</text>
</comment>
<dbReference type="Pfam" id="PF16745">
    <property type="entry name" value="RsgA_N"/>
    <property type="match status" value="1"/>
</dbReference>
<dbReference type="InterPro" id="IPR027417">
    <property type="entry name" value="P-loop_NTPase"/>
</dbReference>
<feature type="binding site" evidence="10">
    <location>
        <begin position="167"/>
        <end position="175"/>
    </location>
    <ligand>
        <name>GTP</name>
        <dbReference type="ChEBI" id="CHEBI:37565"/>
    </ligand>
</feature>
<evidence type="ECO:0000259" key="12">
    <source>
        <dbReference type="PROSITE" id="PS51721"/>
    </source>
</evidence>
<dbReference type="GO" id="GO:0019843">
    <property type="term" value="F:rRNA binding"/>
    <property type="evidence" value="ECO:0007669"/>
    <property type="project" value="UniProtKB-KW"/>
</dbReference>
<dbReference type="GO" id="GO:0042274">
    <property type="term" value="P:ribosomal small subunit biogenesis"/>
    <property type="evidence" value="ECO:0007669"/>
    <property type="project" value="UniProtKB-UniRule"/>
</dbReference>
<organism evidence="13 14">
    <name type="scientific">Oceanobacillus indicireducens</name>
    <dbReference type="NCBI Taxonomy" id="1004261"/>
    <lineage>
        <taxon>Bacteria</taxon>
        <taxon>Bacillati</taxon>
        <taxon>Bacillota</taxon>
        <taxon>Bacilli</taxon>
        <taxon>Bacillales</taxon>
        <taxon>Bacillaceae</taxon>
        <taxon>Oceanobacillus</taxon>
    </lineage>
</organism>
<dbReference type="SUPFAM" id="SSF52540">
    <property type="entry name" value="P-loop containing nucleoside triphosphate hydrolases"/>
    <property type="match status" value="1"/>
</dbReference>
<dbReference type="EC" id="3.6.1.-" evidence="10"/>
<dbReference type="PROSITE" id="PS50936">
    <property type="entry name" value="ENGC_GTPASE"/>
    <property type="match status" value="1"/>
</dbReference>
<evidence type="ECO:0000256" key="5">
    <source>
        <dbReference type="ARBA" id="ARBA00022741"/>
    </source>
</evidence>
<keyword evidence="8 10" id="KW-0694">RNA-binding</keyword>
<evidence type="ECO:0000313" key="14">
    <source>
        <dbReference type="Proteomes" id="UP000624041"/>
    </source>
</evidence>
<evidence type="ECO:0000313" key="13">
    <source>
        <dbReference type="EMBL" id="GGN49482.1"/>
    </source>
</evidence>
<dbReference type="Gene3D" id="1.10.40.50">
    <property type="entry name" value="Probable gtpase engc, domain 3"/>
    <property type="match status" value="1"/>
</dbReference>
<comment type="similarity">
    <text evidence="10">Belongs to the TRAFAC class YlqF/YawG GTPase family. RsgA subfamily.</text>
</comment>
<keyword evidence="14" id="KW-1185">Reference proteome</keyword>
<feature type="domain" description="EngC GTPase" evidence="11">
    <location>
        <begin position="73"/>
        <end position="222"/>
    </location>
</feature>
<keyword evidence="1 10" id="KW-0963">Cytoplasm</keyword>
<dbReference type="CDD" id="cd01854">
    <property type="entry name" value="YjeQ_EngC"/>
    <property type="match status" value="1"/>
</dbReference>
<keyword evidence="7 10" id="KW-0862">Zinc</keyword>
<evidence type="ECO:0000256" key="4">
    <source>
        <dbReference type="ARBA" id="ARBA00022730"/>
    </source>
</evidence>
<evidence type="ECO:0000256" key="9">
    <source>
        <dbReference type="ARBA" id="ARBA00023134"/>
    </source>
</evidence>
<proteinExistence type="inferred from homology"/>
<dbReference type="InterPro" id="IPR004881">
    <property type="entry name" value="Ribosome_biogen_GTPase_RsgA"/>
</dbReference>
<evidence type="ECO:0000256" key="8">
    <source>
        <dbReference type="ARBA" id="ARBA00022884"/>
    </source>
</evidence>
<evidence type="ECO:0000256" key="3">
    <source>
        <dbReference type="ARBA" id="ARBA00022723"/>
    </source>
</evidence>
<comment type="subcellular location">
    <subcellularLocation>
        <location evidence="10">Cytoplasm</location>
    </subcellularLocation>
</comment>
<keyword evidence="4 10" id="KW-0699">rRNA-binding</keyword>
<evidence type="ECO:0000256" key="6">
    <source>
        <dbReference type="ARBA" id="ARBA00022801"/>
    </source>
</evidence>
<dbReference type="PANTHER" id="PTHR32120">
    <property type="entry name" value="SMALL RIBOSOMAL SUBUNIT BIOGENESIS GTPASE RSGA"/>
    <property type="match status" value="1"/>
</dbReference>
<feature type="binding site" evidence="10">
    <location>
        <position position="261"/>
    </location>
    <ligand>
        <name>Zn(2+)</name>
        <dbReference type="ChEBI" id="CHEBI:29105"/>
    </ligand>
</feature>
<dbReference type="GO" id="GO:0005525">
    <property type="term" value="F:GTP binding"/>
    <property type="evidence" value="ECO:0007669"/>
    <property type="project" value="UniProtKB-UniRule"/>
</dbReference>
<evidence type="ECO:0000256" key="1">
    <source>
        <dbReference type="ARBA" id="ARBA00022490"/>
    </source>
</evidence>
<dbReference type="AlphaFoldDB" id="A0A918CYF2"/>
<feature type="binding site" evidence="10">
    <location>
        <position position="255"/>
    </location>
    <ligand>
        <name>Zn(2+)</name>
        <dbReference type="ChEBI" id="CHEBI:29105"/>
    </ligand>
</feature>
<dbReference type="HAMAP" id="MF_01820">
    <property type="entry name" value="GTPase_RsgA"/>
    <property type="match status" value="1"/>
</dbReference>
<dbReference type="RefSeq" id="WP_188855681.1">
    <property type="nucleotide sequence ID" value="NZ_BMOS01000001.1"/>
</dbReference>
<evidence type="ECO:0000256" key="2">
    <source>
        <dbReference type="ARBA" id="ARBA00022517"/>
    </source>
</evidence>
<keyword evidence="2 10" id="KW-0690">Ribosome biogenesis</keyword>
<accession>A0A918CYF2</accession>
<reference evidence="13" key="2">
    <citation type="submission" date="2020-09" db="EMBL/GenBank/DDBJ databases">
        <authorList>
            <person name="Sun Q."/>
            <person name="Ohkuma M."/>
        </authorList>
    </citation>
    <scope>NUCLEOTIDE SEQUENCE</scope>
    <source>
        <strain evidence="13">JCM 17251</strain>
    </source>
</reference>
<evidence type="ECO:0000259" key="11">
    <source>
        <dbReference type="PROSITE" id="PS50936"/>
    </source>
</evidence>
<dbReference type="InterPro" id="IPR030378">
    <property type="entry name" value="G_CP_dom"/>
</dbReference>
<keyword evidence="6 10" id="KW-0378">Hydrolase</keyword>
<keyword evidence="5 10" id="KW-0547">Nucleotide-binding</keyword>
<dbReference type="InterPro" id="IPR031944">
    <property type="entry name" value="RsgA_N"/>
</dbReference>
<keyword evidence="9 10" id="KW-0342">GTP-binding</keyword>
<dbReference type="Gene3D" id="2.40.50.140">
    <property type="entry name" value="Nucleic acid-binding proteins"/>
    <property type="match status" value="1"/>
</dbReference>
<feature type="binding site" evidence="10">
    <location>
        <begin position="113"/>
        <end position="116"/>
    </location>
    <ligand>
        <name>GTP</name>
        <dbReference type="ChEBI" id="CHEBI:37565"/>
    </ligand>
</feature>
<dbReference type="EMBL" id="BMOS01000001">
    <property type="protein sequence ID" value="GGN49482.1"/>
    <property type="molecule type" value="Genomic_DNA"/>
</dbReference>
<dbReference type="NCBIfam" id="TIGR00157">
    <property type="entry name" value="ribosome small subunit-dependent GTPase A"/>
    <property type="match status" value="1"/>
</dbReference>
<evidence type="ECO:0000256" key="7">
    <source>
        <dbReference type="ARBA" id="ARBA00022833"/>
    </source>
</evidence>
<dbReference type="GO" id="GO:0046872">
    <property type="term" value="F:metal ion binding"/>
    <property type="evidence" value="ECO:0007669"/>
    <property type="project" value="UniProtKB-KW"/>
</dbReference>
<dbReference type="GO" id="GO:0005737">
    <property type="term" value="C:cytoplasm"/>
    <property type="evidence" value="ECO:0007669"/>
    <property type="project" value="UniProtKB-SubCell"/>
</dbReference>
<dbReference type="SUPFAM" id="SSF50249">
    <property type="entry name" value="Nucleic acid-binding proteins"/>
    <property type="match status" value="1"/>
</dbReference>
<reference evidence="13" key="1">
    <citation type="journal article" date="2014" name="Int. J. Syst. Evol. Microbiol.">
        <title>Complete genome sequence of Corynebacterium casei LMG S-19264T (=DSM 44701T), isolated from a smear-ripened cheese.</title>
        <authorList>
            <consortium name="US DOE Joint Genome Institute (JGI-PGF)"/>
            <person name="Walter F."/>
            <person name="Albersmeier A."/>
            <person name="Kalinowski J."/>
            <person name="Ruckert C."/>
        </authorList>
    </citation>
    <scope>NUCLEOTIDE SEQUENCE</scope>
    <source>
        <strain evidence="13">JCM 17251</strain>
    </source>
</reference>
<feature type="binding site" evidence="10">
    <location>
        <position position="248"/>
    </location>
    <ligand>
        <name>Zn(2+)</name>
        <dbReference type="ChEBI" id="CHEBI:29105"/>
    </ligand>
</feature>
<comment type="subunit">
    <text evidence="10">Monomer. Associates with 30S ribosomal subunit, binds 16S rRNA.</text>
</comment>
<gene>
    <name evidence="10 13" type="primary">rsgA</name>
    <name evidence="13" type="ORF">GCM10007971_02110</name>
</gene>
<dbReference type="GO" id="GO:0003924">
    <property type="term" value="F:GTPase activity"/>
    <property type="evidence" value="ECO:0007669"/>
    <property type="project" value="UniProtKB-UniRule"/>
</dbReference>
<dbReference type="PROSITE" id="PS51721">
    <property type="entry name" value="G_CP"/>
    <property type="match status" value="1"/>
</dbReference>
<feature type="binding site" evidence="10">
    <location>
        <position position="253"/>
    </location>
    <ligand>
        <name>Zn(2+)</name>
        <dbReference type="ChEBI" id="CHEBI:29105"/>
    </ligand>
</feature>
<comment type="function">
    <text evidence="10">One of several proteins that assist in the late maturation steps of the functional core of the 30S ribosomal subunit. Helps release RbfA from mature subunits. May play a role in the assembly of ribosomal proteins into the subunit. Circularly permuted GTPase that catalyzes slow GTP hydrolysis, GTPase activity is stimulated by the 30S ribosomal subunit.</text>
</comment>
<dbReference type="InterPro" id="IPR012340">
    <property type="entry name" value="NA-bd_OB-fold"/>
</dbReference>
<keyword evidence="3 10" id="KW-0479">Metal-binding</keyword>